<dbReference type="RefSeq" id="WP_092738165.1">
    <property type="nucleotide sequence ID" value="NZ_FNOV01000002.1"/>
</dbReference>
<dbReference type="AlphaFoldDB" id="A0A1H3DE45"/>
<reference evidence="2" key="1">
    <citation type="submission" date="2016-10" db="EMBL/GenBank/DDBJ databases">
        <authorList>
            <person name="Varghese N."/>
            <person name="Submissions S."/>
        </authorList>
    </citation>
    <scope>NUCLEOTIDE SEQUENCE [LARGE SCALE GENOMIC DNA]</scope>
    <source>
        <strain evidence="2">CGMCC 1.8975</strain>
    </source>
</reference>
<evidence type="ECO:0000313" key="2">
    <source>
        <dbReference type="Proteomes" id="UP000199249"/>
    </source>
</evidence>
<keyword evidence="2" id="KW-1185">Reference proteome</keyword>
<sequence>MINSDVKVLRRNTLEVHYFFNDDTHTMDAVVQNRCEYELLGIAKEVASMFGVAIYIETEPLADGGLKRWFSLISKEEDKKANITTALLTALIMAIVVNPLSKLTDKSIENIFEDSEVKELEKEKLKLEVEKLKQDTYIINHKLEENNIIKKKKSNFYESLDKYPKIKAVSFTVDTQKTREVIIKKKMFNEFILVSNDIDPIEIEDTSIEIISPVLKKGNYKWMGIYNGIPTAFNMKSNEFKSLVQTGAIQFKNGSTINCSLYINKKIDNQGHEKVTSYDIMRVNSYFENNKPVETPEGKQHRRAKAADKQQLNLFAINDNN</sequence>
<organism evidence="1 2">
    <name type="scientific">Hymenobacter psychrophilus</name>
    <dbReference type="NCBI Taxonomy" id="651662"/>
    <lineage>
        <taxon>Bacteria</taxon>
        <taxon>Pseudomonadati</taxon>
        <taxon>Bacteroidota</taxon>
        <taxon>Cytophagia</taxon>
        <taxon>Cytophagales</taxon>
        <taxon>Hymenobacteraceae</taxon>
        <taxon>Hymenobacter</taxon>
    </lineage>
</organism>
<name>A0A1H3DE45_9BACT</name>
<dbReference type="OrthoDB" id="1091280at2"/>
<gene>
    <name evidence="1" type="ORF">SAMN04488069_102313</name>
</gene>
<dbReference type="EMBL" id="FNOV01000002">
    <property type="protein sequence ID" value="SDX64408.1"/>
    <property type="molecule type" value="Genomic_DNA"/>
</dbReference>
<proteinExistence type="predicted"/>
<dbReference type="Proteomes" id="UP000199249">
    <property type="component" value="Unassembled WGS sequence"/>
</dbReference>
<dbReference type="STRING" id="651662.SAMN04488069_102313"/>
<evidence type="ECO:0000313" key="1">
    <source>
        <dbReference type="EMBL" id="SDX64408.1"/>
    </source>
</evidence>
<accession>A0A1H3DE45</accession>
<protein>
    <submittedName>
        <fullName evidence="1">Uncharacterized protein</fullName>
    </submittedName>
</protein>